<dbReference type="EMBL" id="GBRH01279148">
    <property type="protein sequence ID" value="JAD18747.1"/>
    <property type="molecule type" value="Transcribed_RNA"/>
</dbReference>
<protein>
    <submittedName>
        <fullName evidence="1">Uncharacterized protein</fullName>
    </submittedName>
</protein>
<dbReference type="AlphaFoldDB" id="A0A0A8Y4B3"/>
<evidence type="ECO:0000313" key="1">
    <source>
        <dbReference type="EMBL" id="JAD18747.1"/>
    </source>
</evidence>
<sequence length="33" mass="3888">MVGQHLGAAYCWDNLRQTVIDQEDQTGQRLYMF</sequence>
<name>A0A0A8Y4B3_ARUDO</name>
<organism evidence="1">
    <name type="scientific">Arundo donax</name>
    <name type="common">Giant reed</name>
    <name type="synonym">Donax arundinaceus</name>
    <dbReference type="NCBI Taxonomy" id="35708"/>
    <lineage>
        <taxon>Eukaryota</taxon>
        <taxon>Viridiplantae</taxon>
        <taxon>Streptophyta</taxon>
        <taxon>Embryophyta</taxon>
        <taxon>Tracheophyta</taxon>
        <taxon>Spermatophyta</taxon>
        <taxon>Magnoliopsida</taxon>
        <taxon>Liliopsida</taxon>
        <taxon>Poales</taxon>
        <taxon>Poaceae</taxon>
        <taxon>PACMAD clade</taxon>
        <taxon>Arundinoideae</taxon>
        <taxon>Arundineae</taxon>
        <taxon>Arundo</taxon>
    </lineage>
</organism>
<reference evidence="1" key="1">
    <citation type="submission" date="2014-09" db="EMBL/GenBank/DDBJ databases">
        <authorList>
            <person name="Magalhaes I.L.F."/>
            <person name="Oliveira U."/>
            <person name="Santos F.R."/>
            <person name="Vidigal T.H.D.A."/>
            <person name="Brescovit A.D."/>
            <person name="Santos A.J."/>
        </authorList>
    </citation>
    <scope>NUCLEOTIDE SEQUENCE</scope>
    <source>
        <tissue evidence="1">Shoot tissue taken approximately 20 cm above the soil surface</tissue>
    </source>
</reference>
<reference evidence="1" key="2">
    <citation type="journal article" date="2015" name="Data Brief">
        <title>Shoot transcriptome of the giant reed, Arundo donax.</title>
        <authorList>
            <person name="Barrero R.A."/>
            <person name="Guerrero F.D."/>
            <person name="Moolhuijzen P."/>
            <person name="Goolsby J.A."/>
            <person name="Tidwell J."/>
            <person name="Bellgard S.E."/>
            <person name="Bellgard M.I."/>
        </authorList>
    </citation>
    <scope>NUCLEOTIDE SEQUENCE</scope>
    <source>
        <tissue evidence="1">Shoot tissue taken approximately 20 cm above the soil surface</tissue>
    </source>
</reference>
<accession>A0A0A8Y4B3</accession>
<proteinExistence type="predicted"/>